<dbReference type="InterPro" id="IPR006143">
    <property type="entry name" value="RND_pump_MFP"/>
</dbReference>
<comment type="similarity">
    <text evidence="2">Belongs to the membrane fusion protein (MFP) (TC 8.A.1) family.</text>
</comment>
<dbReference type="Gene3D" id="1.10.287.470">
    <property type="entry name" value="Helix hairpin bin"/>
    <property type="match status" value="1"/>
</dbReference>
<dbReference type="EMBL" id="AWSV01000081">
    <property type="protein sequence ID" value="ERI85666.1"/>
    <property type="molecule type" value="Genomic_DNA"/>
</dbReference>
<dbReference type="PATRIC" id="fig|1321819.3.peg.1347"/>
<comment type="caution">
    <text evidence="6">The sequence shown here is derived from an EMBL/GenBank/DDBJ whole genome shotgun (WGS) entry which is preliminary data.</text>
</comment>
<dbReference type="Proteomes" id="UP000016496">
    <property type="component" value="Unassembled WGS sequence"/>
</dbReference>
<proteinExistence type="inferred from homology"/>
<keyword evidence="3" id="KW-0175">Coiled coil</keyword>
<protein>
    <submittedName>
        <fullName evidence="6">Efflux transporter, RND family, MFP subunit</fullName>
    </submittedName>
</protein>
<dbReference type="NCBIfam" id="TIGR01730">
    <property type="entry name" value="RND_mfp"/>
    <property type="match status" value="1"/>
</dbReference>
<keyword evidence="4" id="KW-0812">Transmembrane</keyword>
<dbReference type="Pfam" id="PF25967">
    <property type="entry name" value="RND-MFP_C"/>
    <property type="match status" value="1"/>
</dbReference>
<dbReference type="Gene3D" id="2.40.420.20">
    <property type="match status" value="1"/>
</dbReference>
<organism evidence="6 7">
    <name type="scientific">Bacteroides pyogenes F0041</name>
    <dbReference type="NCBI Taxonomy" id="1321819"/>
    <lineage>
        <taxon>Bacteria</taxon>
        <taxon>Pseudomonadati</taxon>
        <taxon>Bacteroidota</taxon>
        <taxon>Bacteroidia</taxon>
        <taxon>Bacteroidales</taxon>
        <taxon>Bacteroidaceae</taxon>
        <taxon>Bacteroides</taxon>
    </lineage>
</organism>
<dbReference type="AlphaFoldDB" id="U2E0B9"/>
<evidence type="ECO:0000256" key="4">
    <source>
        <dbReference type="SAM" id="Phobius"/>
    </source>
</evidence>
<keyword evidence="4" id="KW-0472">Membrane</keyword>
<gene>
    <name evidence="6" type="ORF">HMPREF1981_01465</name>
</gene>
<dbReference type="InterPro" id="IPR058627">
    <property type="entry name" value="MdtA-like_C"/>
</dbReference>
<evidence type="ECO:0000259" key="5">
    <source>
        <dbReference type="Pfam" id="PF25967"/>
    </source>
</evidence>
<evidence type="ECO:0000256" key="3">
    <source>
        <dbReference type="ARBA" id="ARBA00023054"/>
    </source>
</evidence>
<dbReference type="InterPro" id="IPR050465">
    <property type="entry name" value="UPF0194_transport"/>
</dbReference>
<dbReference type="PANTHER" id="PTHR32347:SF23">
    <property type="entry name" value="BLL5650 PROTEIN"/>
    <property type="match status" value="1"/>
</dbReference>
<keyword evidence="4" id="KW-1133">Transmembrane helix</keyword>
<dbReference type="Gene3D" id="2.40.30.170">
    <property type="match status" value="1"/>
</dbReference>
<dbReference type="PANTHER" id="PTHR32347">
    <property type="entry name" value="EFFLUX SYSTEM COMPONENT YKNX-RELATED"/>
    <property type="match status" value="1"/>
</dbReference>
<dbReference type="SUPFAM" id="SSF111369">
    <property type="entry name" value="HlyD-like secretion proteins"/>
    <property type="match status" value="1"/>
</dbReference>
<comment type="subcellular location">
    <subcellularLocation>
        <location evidence="1">Cell envelope</location>
    </subcellularLocation>
</comment>
<dbReference type="GO" id="GO:0030313">
    <property type="term" value="C:cell envelope"/>
    <property type="evidence" value="ECO:0007669"/>
    <property type="project" value="UniProtKB-SubCell"/>
</dbReference>
<feature type="transmembrane region" description="Helical" evidence="4">
    <location>
        <begin position="21"/>
        <end position="39"/>
    </location>
</feature>
<evidence type="ECO:0000313" key="6">
    <source>
        <dbReference type="EMBL" id="ERI85666.1"/>
    </source>
</evidence>
<reference evidence="6 7" key="1">
    <citation type="submission" date="2013-08" db="EMBL/GenBank/DDBJ databases">
        <authorList>
            <person name="Weinstock G."/>
            <person name="Sodergren E."/>
            <person name="Wylie T."/>
            <person name="Fulton L."/>
            <person name="Fulton R."/>
            <person name="Fronick C."/>
            <person name="O'Laughlin M."/>
            <person name="Godfrey J."/>
            <person name="Miner T."/>
            <person name="Herter B."/>
            <person name="Appelbaum E."/>
            <person name="Cordes M."/>
            <person name="Lek S."/>
            <person name="Wollam A."/>
            <person name="Pepin K.H."/>
            <person name="Palsikar V.B."/>
            <person name="Mitreva M."/>
            <person name="Wilson R.K."/>
        </authorList>
    </citation>
    <scope>NUCLEOTIDE SEQUENCE [LARGE SCALE GENOMIC DNA]</scope>
    <source>
        <strain evidence="6 7">F0041</strain>
    </source>
</reference>
<dbReference type="GO" id="GO:0022857">
    <property type="term" value="F:transmembrane transporter activity"/>
    <property type="evidence" value="ECO:0007669"/>
    <property type="project" value="InterPro"/>
</dbReference>
<feature type="domain" description="Multidrug resistance protein MdtA-like C-terminal permuted SH3" evidence="5">
    <location>
        <begin position="349"/>
        <end position="408"/>
    </location>
</feature>
<dbReference type="GO" id="GO:0016020">
    <property type="term" value="C:membrane"/>
    <property type="evidence" value="ECO:0007669"/>
    <property type="project" value="InterPro"/>
</dbReference>
<evidence type="ECO:0000313" key="7">
    <source>
        <dbReference type="Proteomes" id="UP000016496"/>
    </source>
</evidence>
<sequence>MNNGMDTKIERKRQRFPRRKIVSGASILAIAGCALYLFFRDSAASLTVERSRITVGSVEKGEFNDYIQVIGQAVPARMVYLDAIEGGKVEERLYEEGAVVRQGDVILRLSNPLLNIGILQSEADLAYQENELRNTRIRMEQERLSLKQERIGMWKEYLMRKRRREQCRKLMNEDLIAREEYLRANEAFDAIHQQLATLDERIRQDSLFRLAQVSSLDENIRHMKQSLVLIRRRLENLKVKAPIDGQVGNLDAQIGQSIAPGEHIGQMITPDLKIQAQIDEHYVERVVAGQPADFTRDGNAYRLEVTKVYPEVKAGQFRTDLAFTSSRPENIRAGQTYHLNLQLGAPTQALLLPRGSFFQRTGGRWIYVLDKSGTFALRREIKTGRQNPRYYEILSGLEEGEEVIVSGYESFGDYEKIKLTF</sequence>
<dbReference type="HOGENOM" id="CLU_018816_16_1_10"/>
<evidence type="ECO:0000256" key="1">
    <source>
        <dbReference type="ARBA" id="ARBA00004196"/>
    </source>
</evidence>
<name>U2E0B9_9BACE</name>
<dbReference type="Gene3D" id="2.40.50.100">
    <property type="match status" value="1"/>
</dbReference>
<accession>U2E0B9</accession>
<evidence type="ECO:0000256" key="2">
    <source>
        <dbReference type="ARBA" id="ARBA00009477"/>
    </source>
</evidence>